<name>A0A812CUF1_ACAPH</name>
<feature type="signal peptide" evidence="1">
    <location>
        <begin position="1"/>
        <end position="28"/>
    </location>
</feature>
<dbReference type="InterPro" id="IPR001810">
    <property type="entry name" value="F-box_dom"/>
</dbReference>
<comment type="caution">
    <text evidence="3">The sequence shown here is derived from an EMBL/GenBank/DDBJ whole genome shotgun (WGS) entry which is preliminary data.</text>
</comment>
<dbReference type="AlphaFoldDB" id="A0A812CUF1"/>
<evidence type="ECO:0000256" key="1">
    <source>
        <dbReference type="SAM" id="SignalP"/>
    </source>
</evidence>
<dbReference type="Proteomes" id="UP000597762">
    <property type="component" value="Unassembled WGS sequence"/>
</dbReference>
<gene>
    <name evidence="3" type="ORF">SPHA_41354</name>
</gene>
<keyword evidence="4" id="KW-1185">Reference proteome</keyword>
<protein>
    <submittedName>
        <fullName evidence="3">FBXO15</fullName>
    </submittedName>
</protein>
<organism evidence="3 4">
    <name type="scientific">Acanthosepion pharaonis</name>
    <name type="common">Pharaoh cuttlefish</name>
    <name type="synonym">Sepia pharaonis</name>
    <dbReference type="NCBI Taxonomy" id="158019"/>
    <lineage>
        <taxon>Eukaryota</taxon>
        <taxon>Metazoa</taxon>
        <taxon>Spiralia</taxon>
        <taxon>Lophotrochozoa</taxon>
        <taxon>Mollusca</taxon>
        <taxon>Cephalopoda</taxon>
        <taxon>Coleoidea</taxon>
        <taxon>Decapodiformes</taxon>
        <taxon>Sepiida</taxon>
        <taxon>Sepiina</taxon>
        <taxon>Sepiidae</taxon>
        <taxon>Acanthosepion</taxon>
    </lineage>
</organism>
<feature type="chain" id="PRO_5032789615" evidence="1">
    <location>
        <begin position="29"/>
        <end position="565"/>
    </location>
</feature>
<sequence>MSEGLVCGKWRLSRRLLLFLLLSKMVNCIHIGDAEKVQLGCRVTPEVLPWVVEPGMEQLDGRDKKKKGPQHNIIPTVGLLARPKVHNAEKDSHLAAPAANRCLSLEPVCPAKSQNKHKYRQTSINNLPDEILLKIFKTLPILDLLTCSVVNKHWCALARDNLIWQDIYCRYVSTCDKKETGLHQGHGYWKKLCISKTVELRNRKVLSLLRKVHLYTGLVKNTEAAIRKAGITWMLCLIGTNQGGTSHSSSRSQFIEMRCQDMFFHSMAVVVPFYCQNAPALKSIKTCQVFSINPIFFHKDGRPLLDGPHQKSLLLEASCPNAGWSSFISPDSLIGEDALVSLHHTPLHGLLFATWKDDGELSFIVACFHFHKLVQRCLLGTSSRPYIPSYPNVIEDDIDPLFGLHHYQLTVELSGMQTSYYLEHFNGLQCQLGNISDGHAHFTVIREENTYDYTPLSTKLNMGWKTEALKGVIQNACLLHATVLEERDEIFWSVSSPVQVQVKENCNHVQFEMTSRSTRYISYKDDRGQLHMEINECEDGRNYVTRLELSLSLGAINQWFGTSYT</sequence>
<dbReference type="Pfam" id="PF12937">
    <property type="entry name" value="F-box-like"/>
    <property type="match status" value="1"/>
</dbReference>
<dbReference type="EMBL" id="CAHIKZ030001979">
    <property type="protein sequence ID" value="CAE1278417.1"/>
    <property type="molecule type" value="Genomic_DNA"/>
</dbReference>
<dbReference type="PANTHER" id="PTHR46731:SF1">
    <property type="entry name" value="F-BOX ONLY PROTEIN 15"/>
    <property type="match status" value="1"/>
</dbReference>
<proteinExistence type="predicted"/>
<dbReference type="SUPFAM" id="SSF81383">
    <property type="entry name" value="F-box domain"/>
    <property type="match status" value="1"/>
</dbReference>
<keyword evidence="1" id="KW-0732">Signal</keyword>
<dbReference type="PROSITE" id="PS50181">
    <property type="entry name" value="FBOX"/>
    <property type="match status" value="1"/>
</dbReference>
<reference evidence="3" key="1">
    <citation type="submission" date="2021-01" db="EMBL/GenBank/DDBJ databases">
        <authorList>
            <person name="Li R."/>
            <person name="Bekaert M."/>
        </authorList>
    </citation>
    <scope>NUCLEOTIDE SEQUENCE</scope>
    <source>
        <strain evidence="3">Farmed</strain>
    </source>
</reference>
<dbReference type="Gene3D" id="1.20.1280.50">
    <property type="match status" value="1"/>
</dbReference>
<evidence type="ECO:0000259" key="2">
    <source>
        <dbReference type="PROSITE" id="PS50181"/>
    </source>
</evidence>
<dbReference type="OrthoDB" id="3219396at2759"/>
<dbReference type="InterPro" id="IPR036047">
    <property type="entry name" value="F-box-like_dom_sf"/>
</dbReference>
<dbReference type="PANTHER" id="PTHR46731">
    <property type="entry name" value="F-BOX ONLY PROTEIN 15"/>
    <property type="match status" value="1"/>
</dbReference>
<accession>A0A812CUF1</accession>
<evidence type="ECO:0000313" key="4">
    <source>
        <dbReference type="Proteomes" id="UP000597762"/>
    </source>
</evidence>
<dbReference type="GO" id="GO:0019005">
    <property type="term" value="C:SCF ubiquitin ligase complex"/>
    <property type="evidence" value="ECO:0007669"/>
    <property type="project" value="TreeGrafter"/>
</dbReference>
<feature type="domain" description="F-box" evidence="2">
    <location>
        <begin position="121"/>
        <end position="167"/>
    </location>
</feature>
<dbReference type="SMART" id="SM00256">
    <property type="entry name" value="FBOX"/>
    <property type="match status" value="1"/>
</dbReference>
<evidence type="ECO:0000313" key="3">
    <source>
        <dbReference type="EMBL" id="CAE1278417.1"/>
    </source>
</evidence>